<evidence type="ECO:0000313" key="3">
    <source>
        <dbReference type="EMBL" id="QDU36815.1"/>
    </source>
</evidence>
<dbReference type="EMBL" id="CP036275">
    <property type="protein sequence ID" value="QDU36815.1"/>
    <property type="molecule type" value="Genomic_DNA"/>
</dbReference>
<dbReference type="Proteomes" id="UP000320496">
    <property type="component" value="Chromosome"/>
</dbReference>
<name>A0A517Z2W5_9PLAN</name>
<dbReference type="InterPro" id="IPR013424">
    <property type="entry name" value="Ice-binding_C"/>
</dbReference>
<dbReference type="NCBIfam" id="TIGR02595">
    <property type="entry name" value="PEP_CTERM"/>
    <property type="match status" value="1"/>
</dbReference>
<feature type="domain" description="Ice-binding protein C-terminal" evidence="2">
    <location>
        <begin position="145"/>
        <end position="167"/>
    </location>
</feature>
<reference evidence="3 4" key="1">
    <citation type="submission" date="2019-02" db="EMBL/GenBank/DDBJ databases">
        <title>Deep-cultivation of Planctomycetes and their phenomic and genomic characterization uncovers novel biology.</title>
        <authorList>
            <person name="Wiegand S."/>
            <person name="Jogler M."/>
            <person name="Boedeker C."/>
            <person name="Pinto D."/>
            <person name="Vollmers J."/>
            <person name="Rivas-Marin E."/>
            <person name="Kohn T."/>
            <person name="Peeters S.H."/>
            <person name="Heuer A."/>
            <person name="Rast P."/>
            <person name="Oberbeckmann S."/>
            <person name="Bunk B."/>
            <person name="Jeske O."/>
            <person name="Meyerdierks A."/>
            <person name="Storesund J.E."/>
            <person name="Kallscheuer N."/>
            <person name="Luecker S."/>
            <person name="Lage O.M."/>
            <person name="Pohl T."/>
            <person name="Merkel B.J."/>
            <person name="Hornburger P."/>
            <person name="Mueller R.-W."/>
            <person name="Bruemmer F."/>
            <person name="Labrenz M."/>
            <person name="Spormann A.M."/>
            <person name="Op den Camp H."/>
            <person name="Overmann J."/>
            <person name="Amann R."/>
            <person name="Jetten M.S.M."/>
            <person name="Mascher T."/>
            <person name="Medema M.H."/>
            <person name="Devos D.P."/>
            <person name="Kaster A.-K."/>
            <person name="Ovreas L."/>
            <person name="Rohde M."/>
            <person name="Galperin M.Y."/>
            <person name="Jogler C."/>
        </authorList>
    </citation>
    <scope>NUCLEOTIDE SEQUENCE [LARGE SCALE GENOMIC DNA]</scope>
    <source>
        <strain evidence="3 4">Mal4</strain>
    </source>
</reference>
<feature type="signal peptide" evidence="1">
    <location>
        <begin position="1"/>
        <end position="23"/>
    </location>
</feature>
<keyword evidence="1" id="KW-0732">Signal</keyword>
<dbReference type="AlphaFoldDB" id="A0A517Z2W5"/>
<feature type="chain" id="PRO_5021967011" evidence="1">
    <location>
        <begin position="24"/>
        <end position="179"/>
    </location>
</feature>
<organism evidence="3 4">
    <name type="scientific">Maioricimonas rarisocia</name>
    <dbReference type="NCBI Taxonomy" id="2528026"/>
    <lineage>
        <taxon>Bacteria</taxon>
        <taxon>Pseudomonadati</taxon>
        <taxon>Planctomycetota</taxon>
        <taxon>Planctomycetia</taxon>
        <taxon>Planctomycetales</taxon>
        <taxon>Planctomycetaceae</taxon>
        <taxon>Maioricimonas</taxon>
    </lineage>
</organism>
<evidence type="ECO:0000313" key="4">
    <source>
        <dbReference type="Proteomes" id="UP000320496"/>
    </source>
</evidence>
<dbReference type="KEGG" id="mri:Mal4_11130"/>
<dbReference type="RefSeq" id="WP_145367442.1">
    <property type="nucleotide sequence ID" value="NZ_CP036275.1"/>
</dbReference>
<gene>
    <name evidence="3" type="ORF">Mal4_11130</name>
</gene>
<evidence type="ECO:0000259" key="2">
    <source>
        <dbReference type="Pfam" id="PF07589"/>
    </source>
</evidence>
<evidence type="ECO:0000256" key="1">
    <source>
        <dbReference type="SAM" id="SignalP"/>
    </source>
</evidence>
<keyword evidence="4" id="KW-1185">Reference proteome</keyword>
<proteinExistence type="predicted"/>
<protein>
    <submittedName>
        <fullName evidence="3">PEP-CTERM motif protein</fullName>
    </submittedName>
</protein>
<accession>A0A517Z2W5</accession>
<dbReference type="Pfam" id="PF07589">
    <property type="entry name" value="PEP-CTERM"/>
    <property type="match status" value="1"/>
</dbReference>
<sequence precursor="true">MRTILSITAAAALLAIAGPTAQAHTTAFGFIPQANGDVEFYIGTYDHGTPPQEGSLSISGVGTFAFDGLHTNTTAAALGLTAPDATYTENTSWGGPNIHFQSVTVGGLSSGSYSFDIAGMSSSHWVEISAFPFPITASVTVSSVVPEPSSLALLGMGVAGLAAARRRRRKASEESDNEA</sequence>